<accession>A0ACC7NQ23</accession>
<dbReference type="EMBL" id="JBJURJ010000001">
    <property type="protein sequence ID" value="MFM9326719.1"/>
    <property type="molecule type" value="Genomic_DNA"/>
</dbReference>
<comment type="caution">
    <text evidence="1">The sequence shown here is derived from an EMBL/GenBank/DDBJ whole genome shotgun (WGS) entry which is preliminary data.</text>
</comment>
<name>A0ACC7NQ23_9BACL</name>
<dbReference type="Proteomes" id="UP001631969">
    <property type="component" value="Unassembled WGS sequence"/>
</dbReference>
<evidence type="ECO:0000313" key="2">
    <source>
        <dbReference type="Proteomes" id="UP001631969"/>
    </source>
</evidence>
<proteinExistence type="predicted"/>
<organism evidence="1 2">
    <name type="scientific">Paenibacillus mesotrionivorans</name>
    <dbReference type="NCBI Taxonomy" id="3160968"/>
    <lineage>
        <taxon>Bacteria</taxon>
        <taxon>Bacillati</taxon>
        <taxon>Bacillota</taxon>
        <taxon>Bacilli</taxon>
        <taxon>Bacillales</taxon>
        <taxon>Paenibacillaceae</taxon>
        <taxon>Paenibacillus</taxon>
    </lineage>
</organism>
<keyword evidence="2" id="KW-1185">Reference proteome</keyword>
<sequence>MITKPYINYIDADYVLAMLQDLLAIPSPSGFCHEVLLRVETEAARLGWAVERTPKQACIITIPGEEGTGTLALTAHVDTLGAMVRAVKSSGTLRFTPVGGYDMNSIEGEYCTVHTRSGTTCTGTILTTAPSVHVYKNARDQKREEENLEIRLDALVTNKAGVTELGIRNGDYISFDPRTRILENGFIKSRHLDDKAGVACLFGLAELIARTGNKPHKTLKLIITSYEEVGHGAAYMPSDVGELIAVDMGAMGDDLSCTEQDVSICAKDSSGPYDYAMTTRLIQLAERDGLRFAVDIYPQYGSDASAAMRGGNNLKAALIGPGVHASHSMERTHRDALMNTISLLAAYVLEPEDQPEKEPIA</sequence>
<gene>
    <name evidence="1" type="ORF">ACI1P1_00270</name>
</gene>
<protein>
    <submittedName>
        <fullName evidence="1">M42 family metallopeptidase</fullName>
    </submittedName>
</protein>
<evidence type="ECO:0000313" key="1">
    <source>
        <dbReference type="EMBL" id="MFM9326719.1"/>
    </source>
</evidence>
<reference evidence="1" key="1">
    <citation type="submission" date="2024-12" db="EMBL/GenBank/DDBJ databases">
        <authorList>
            <person name="Wu N."/>
        </authorList>
    </citation>
    <scope>NUCLEOTIDE SEQUENCE</scope>
    <source>
        <strain evidence="1">P15</strain>
    </source>
</reference>